<accession>A0A4Q2UQS3</accession>
<dbReference type="PROSITE" id="PS00862">
    <property type="entry name" value="OX2_COVAL_FAD"/>
    <property type="match status" value="1"/>
</dbReference>
<dbReference type="Gene3D" id="3.30.43.10">
    <property type="entry name" value="Uridine Diphospho-n-acetylenolpyruvylglucosamine Reductase, domain 2"/>
    <property type="match status" value="1"/>
</dbReference>
<dbReference type="InterPro" id="IPR050432">
    <property type="entry name" value="FAD-linked_Oxidoreductases_BP"/>
</dbReference>
<comment type="cofactor">
    <cofactor evidence="1">
        <name>FAD</name>
        <dbReference type="ChEBI" id="CHEBI:57692"/>
    </cofactor>
</comment>
<dbReference type="InterPro" id="IPR015345">
    <property type="entry name" value="Cytokinin_DH_FAD/cytokin-bd"/>
</dbReference>
<dbReference type="InterPro" id="IPR016167">
    <property type="entry name" value="FAD-bd_PCMH_sub1"/>
</dbReference>
<dbReference type="Proteomes" id="UP000290407">
    <property type="component" value="Unassembled WGS sequence"/>
</dbReference>
<dbReference type="InterPro" id="IPR016164">
    <property type="entry name" value="FAD-linked_Oxase-like_C"/>
</dbReference>
<dbReference type="Pfam" id="PF09265">
    <property type="entry name" value="Cytokin-bind"/>
    <property type="match status" value="1"/>
</dbReference>
<dbReference type="InterPro" id="IPR006093">
    <property type="entry name" value="Oxy_OxRdtase_FAD_BS"/>
</dbReference>
<dbReference type="InterPro" id="IPR016169">
    <property type="entry name" value="FAD-bd_PCMH_sub2"/>
</dbReference>
<sequence>MPSCQSAPMSVAPRTSADQLPEPPALYFDPDERSWVMAADTASRFVLVPRLDGNLITDPSALADMADDFGHLIHRTPLAWLRPGSTADVVTMVRFARRHGIRLVGRGCGHTAFGQAQAEAGLVVDMRSLCQIHDIMLDRVRVDAGVIWRDLILATTAVGLTPPVLTDFTALTVGGTLSVGGVGGRSFRYGAQVDQVVELQVVTGQGELLTCSAEAHAGLFYGMLAGLGLCGIVVQATLRLIPTRQHARTYRFFYPDHTTLLADLRWLTTCSAIDYIRGNAVPIPAQSATPAGGPGSRRLRFQFFLEATVFYDDVGELAGLPDLDLPVAGEADQVEDRTYVAFTDQVVQLVNELDAAGLGQLPHPWLDLFVPDSAVKHVSTDILAQLDDTTFGPGSLLLFYPFSRDTLRCPLFRVPDEPTFVLVDILRTIAPDPDLMAAVVARNRHLYERVVSTGGQLYPISAVPMDTRDWARHFGPLWQELTRTKQQYDPDALLGAGLRIFD</sequence>
<dbReference type="InterPro" id="IPR016166">
    <property type="entry name" value="FAD-bd_PCMH"/>
</dbReference>
<keyword evidence="4" id="KW-0274">FAD</keyword>
<dbReference type="GO" id="GO:0009690">
    <property type="term" value="P:cytokinin metabolic process"/>
    <property type="evidence" value="ECO:0007669"/>
    <property type="project" value="InterPro"/>
</dbReference>
<dbReference type="InterPro" id="IPR006094">
    <property type="entry name" value="Oxid_FAD_bind_N"/>
</dbReference>
<evidence type="ECO:0000256" key="5">
    <source>
        <dbReference type="ARBA" id="ARBA00023002"/>
    </source>
</evidence>
<dbReference type="Pfam" id="PF01565">
    <property type="entry name" value="FAD_binding_4"/>
    <property type="match status" value="1"/>
</dbReference>
<name>A0A4Q2UQS3_9BACT</name>
<dbReference type="PROSITE" id="PS51387">
    <property type="entry name" value="FAD_PCMH"/>
    <property type="match status" value="1"/>
</dbReference>
<dbReference type="Gene3D" id="3.40.462.10">
    <property type="entry name" value="FAD-linked oxidases, C-terminal domain"/>
    <property type="match status" value="1"/>
</dbReference>
<proteinExistence type="inferred from homology"/>
<feature type="domain" description="FAD-binding PCMH-type" evidence="7">
    <location>
        <begin position="73"/>
        <end position="243"/>
    </location>
</feature>
<keyword evidence="5" id="KW-0560">Oxidoreductase</keyword>
<comment type="caution">
    <text evidence="8">The sequence shown here is derived from an EMBL/GenBank/DDBJ whole genome shotgun (WGS) entry which is preliminary data.</text>
</comment>
<evidence type="ECO:0000259" key="7">
    <source>
        <dbReference type="PROSITE" id="PS51387"/>
    </source>
</evidence>
<dbReference type="EMBL" id="SBLB01000002">
    <property type="protein sequence ID" value="RYC70161.1"/>
    <property type="molecule type" value="Genomic_DNA"/>
</dbReference>
<dbReference type="InterPro" id="IPR016170">
    <property type="entry name" value="Cytok_DH_C_sf"/>
</dbReference>
<evidence type="ECO:0000256" key="4">
    <source>
        <dbReference type="ARBA" id="ARBA00022827"/>
    </source>
</evidence>
<evidence type="ECO:0000256" key="2">
    <source>
        <dbReference type="ARBA" id="ARBA00005466"/>
    </source>
</evidence>
<dbReference type="Gene3D" id="3.30.465.10">
    <property type="match status" value="1"/>
</dbReference>
<evidence type="ECO:0000256" key="6">
    <source>
        <dbReference type="SAM" id="MobiDB-lite"/>
    </source>
</evidence>
<comment type="similarity">
    <text evidence="2">Belongs to the oxygen-dependent FAD-linked oxidoreductase family.</text>
</comment>
<evidence type="ECO:0000256" key="1">
    <source>
        <dbReference type="ARBA" id="ARBA00001974"/>
    </source>
</evidence>
<evidence type="ECO:0000313" key="8">
    <source>
        <dbReference type="EMBL" id="RYC70161.1"/>
    </source>
</evidence>
<dbReference type="GO" id="GO:0071949">
    <property type="term" value="F:FAD binding"/>
    <property type="evidence" value="ECO:0007669"/>
    <property type="project" value="InterPro"/>
</dbReference>
<dbReference type="InterPro" id="IPR036318">
    <property type="entry name" value="FAD-bd_PCMH-like_sf"/>
</dbReference>
<gene>
    <name evidence="8" type="ORF">EQG79_09850</name>
</gene>
<evidence type="ECO:0000313" key="9">
    <source>
        <dbReference type="Proteomes" id="UP000290407"/>
    </source>
</evidence>
<feature type="region of interest" description="Disordered" evidence="6">
    <location>
        <begin position="1"/>
        <end position="23"/>
    </location>
</feature>
<evidence type="ECO:0000256" key="3">
    <source>
        <dbReference type="ARBA" id="ARBA00022630"/>
    </source>
</evidence>
<organism evidence="8 9">
    <name type="scientific">Spirosoma sordidisoli</name>
    <dbReference type="NCBI Taxonomy" id="2502893"/>
    <lineage>
        <taxon>Bacteria</taxon>
        <taxon>Pseudomonadati</taxon>
        <taxon>Bacteroidota</taxon>
        <taxon>Cytophagia</taxon>
        <taxon>Cytophagales</taxon>
        <taxon>Cytophagaceae</taxon>
        <taxon>Spirosoma</taxon>
    </lineage>
</organism>
<dbReference type="AlphaFoldDB" id="A0A4Q2UQS3"/>
<dbReference type="SUPFAM" id="SSF56176">
    <property type="entry name" value="FAD-binding/transporter-associated domain-like"/>
    <property type="match status" value="1"/>
</dbReference>
<protein>
    <submittedName>
        <fullName evidence="8">FAD-binding protein</fullName>
    </submittedName>
</protein>
<dbReference type="SUPFAM" id="SSF55103">
    <property type="entry name" value="FAD-linked oxidases, C-terminal domain"/>
    <property type="match status" value="1"/>
</dbReference>
<keyword evidence="9" id="KW-1185">Reference proteome</keyword>
<dbReference type="PANTHER" id="PTHR13878">
    <property type="entry name" value="GULONOLACTONE OXIDASE"/>
    <property type="match status" value="1"/>
</dbReference>
<dbReference type="PANTHER" id="PTHR13878:SF53">
    <property type="entry name" value="CYTOKININ DEHYDROGENASE 6"/>
    <property type="match status" value="1"/>
</dbReference>
<keyword evidence="3" id="KW-0285">Flavoprotein</keyword>
<reference evidence="8 9" key="1">
    <citation type="submission" date="2019-01" db="EMBL/GenBank/DDBJ databases">
        <title>Spirosoma flava sp. nov., a propanil-degrading bacterium isolated from herbicide-contaminated soil.</title>
        <authorList>
            <person name="Zhang L."/>
            <person name="Jiang J.-D."/>
        </authorList>
    </citation>
    <scope>NUCLEOTIDE SEQUENCE [LARGE SCALE GENOMIC DNA]</scope>
    <source>
        <strain evidence="8 9">TY50</strain>
    </source>
</reference>
<dbReference type="GO" id="GO:0019139">
    <property type="term" value="F:cytokinin dehydrogenase activity"/>
    <property type="evidence" value="ECO:0007669"/>
    <property type="project" value="InterPro"/>
</dbReference>